<reference evidence="1" key="1">
    <citation type="submission" date="2022-04" db="EMBL/GenBank/DDBJ databases">
        <title>Genome of the entomopathogenic fungus Entomophthora muscae.</title>
        <authorList>
            <person name="Elya C."/>
            <person name="Lovett B.R."/>
            <person name="Lee E."/>
            <person name="Macias A.M."/>
            <person name="Hajek A.E."/>
            <person name="De Bivort B.L."/>
            <person name="Kasson M.T."/>
            <person name="De Fine Licht H.H."/>
            <person name="Stajich J.E."/>
        </authorList>
    </citation>
    <scope>NUCLEOTIDE SEQUENCE</scope>
    <source>
        <strain evidence="1">Berkeley</strain>
    </source>
</reference>
<evidence type="ECO:0000313" key="2">
    <source>
        <dbReference type="Proteomes" id="UP001165960"/>
    </source>
</evidence>
<dbReference type="EMBL" id="QTSX02004049">
    <property type="protein sequence ID" value="KAJ9067499.1"/>
    <property type="molecule type" value="Genomic_DNA"/>
</dbReference>
<protein>
    <submittedName>
        <fullName evidence="1">Uncharacterized protein</fullName>
    </submittedName>
</protein>
<evidence type="ECO:0000313" key="1">
    <source>
        <dbReference type="EMBL" id="KAJ9067499.1"/>
    </source>
</evidence>
<accession>A0ACC2SYZ4</accession>
<sequence>MGKEYGIEWKEDGISKRTASSFSAFFNIVCAVAGAGALGLPYSLRDGGWISLAFFLLAAVLSTFTAKQLIECLYYKEGERLEEMADIGEAAFGMFGRYFVKVFNYSISLSFACIFILLSGHNAYNIVNEAMGYVVIQEAYWTVLAGFIILVPFALLKTLKEVSFLALFGVLTTVVVVFIVIIVGGIDYASSTTSVETTLLRVEGIPLALSTIAYCYGGNVVYPHVEATMRHPESWNKVMVYATICITVIFVSAGGAGYLYFGDEVQSPVLDSLPRGLATTMGYILITVHVILAAPIYLCSFALDQERWLNIDTMHLTVTSEFVKRLILRTSIVGVLTLIAVYIPYFSDLVSLVGAVSNCIIIFLVPTVCHYKLFGYRNRKMHDYLLSALVILIALIGLTFGSYSAMTNLILHIKTGQAAAPKAH</sequence>
<organism evidence="1 2">
    <name type="scientific">Entomophthora muscae</name>
    <dbReference type="NCBI Taxonomy" id="34485"/>
    <lineage>
        <taxon>Eukaryota</taxon>
        <taxon>Fungi</taxon>
        <taxon>Fungi incertae sedis</taxon>
        <taxon>Zoopagomycota</taxon>
        <taxon>Entomophthoromycotina</taxon>
        <taxon>Entomophthoromycetes</taxon>
        <taxon>Entomophthorales</taxon>
        <taxon>Entomophthoraceae</taxon>
        <taxon>Entomophthora</taxon>
    </lineage>
</organism>
<comment type="caution">
    <text evidence="1">The sequence shown here is derived from an EMBL/GenBank/DDBJ whole genome shotgun (WGS) entry which is preliminary data.</text>
</comment>
<name>A0ACC2SYZ4_9FUNG</name>
<gene>
    <name evidence="1" type="ORF">DSO57_1038535</name>
</gene>
<keyword evidence="2" id="KW-1185">Reference proteome</keyword>
<proteinExistence type="predicted"/>
<dbReference type="Proteomes" id="UP001165960">
    <property type="component" value="Unassembled WGS sequence"/>
</dbReference>